<keyword evidence="1" id="KW-0812">Transmembrane</keyword>
<dbReference type="Proteomes" id="UP000317716">
    <property type="component" value="Unassembled WGS sequence"/>
</dbReference>
<keyword evidence="1" id="KW-0472">Membrane</keyword>
<accession>A0A538T2B4</accession>
<evidence type="ECO:0000256" key="1">
    <source>
        <dbReference type="SAM" id="Phobius"/>
    </source>
</evidence>
<dbReference type="Pfam" id="PF03703">
    <property type="entry name" value="bPH_2"/>
    <property type="match status" value="1"/>
</dbReference>
<reference evidence="3 4" key="1">
    <citation type="journal article" date="2019" name="Nat. Microbiol.">
        <title>Mediterranean grassland soil C-N compound turnover is dependent on rainfall and depth, and is mediated by genomically divergent microorganisms.</title>
        <authorList>
            <person name="Diamond S."/>
            <person name="Andeer P.F."/>
            <person name="Li Z."/>
            <person name="Crits-Christoph A."/>
            <person name="Burstein D."/>
            <person name="Anantharaman K."/>
            <person name="Lane K.R."/>
            <person name="Thomas B.C."/>
            <person name="Pan C."/>
            <person name="Northen T.R."/>
            <person name="Banfield J.F."/>
        </authorList>
    </citation>
    <scope>NUCLEOTIDE SEQUENCE [LARGE SCALE GENOMIC DNA]</scope>
    <source>
        <strain evidence="3">WS_2</strain>
    </source>
</reference>
<evidence type="ECO:0000313" key="3">
    <source>
        <dbReference type="EMBL" id="TMQ57763.1"/>
    </source>
</evidence>
<feature type="non-terminal residue" evidence="3">
    <location>
        <position position="133"/>
    </location>
</feature>
<comment type="caution">
    <text evidence="3">The sequence shown here is derived from an EMBL/GenBank/DDBJ whole genome shotgun (WGS) entry which is preliminary data.</text>
</comment>
<dbReference type="AlphaFoldDB" id="A0A538T2B4"/>
<keyword evidence="1" id="KW-1133">Transmembrane helix</keyword>
<dbReference type="EMBL" id="VBOS01000106">
    <property type="protein sequence ID" value="TMQ57763.1"/>
    <property type="molecule type" value="Genomic_DNA"/>
</dbReference>
<feature type="transmembrane region" description="Helical" evidence="1">
    <location>
        <begin position="34"/>
        <end position="58"/>
    </location>
</feature>
<feature type="domain" description="YdbS-like PH" evidence="2">
    <location>
        <begin position="63"/>
        <end position="123"/>
    </location>
</feature>
<sequence>MAFGVPFSAFSIFWMTMAHSMTSHSPMPGGAFNFFPLFGTPFLLVGLGMLTSPLWAYLGAGRIQYAVTNKRAIIVSGLLSTSVKSFVHSEIHDVQRVERADGSGDVYFASRDVATQRGGIVHQKIGFLGIPDV</sequence>
<dbReference type="InterPro" id="IPR005182">
    <property type="entry name" value="YdbS-like_PH"/>
</dbReference>
<name>A0A538T2B4_UNCEI</name>
<proteinExistence type="predicted"/>
<gene>
    <name evidence="3" type="ORF">E6K72_03335</name>
</gene>
<protein>
    <submittedName>
        <fullName evidence="3">PH domain-containing protein</fullName>
    </submittedName>
</protein>
<evidence type="ECO:0000313" key="4">
    <source>
        <dbReference type="Proteomes" id="UP000317716"/>
    </source>
</evidence>
<organism evidence="3 4">
    <name type="scientific">Eiseniibacteriota bacterium</name>
    <dbReference type="NCBI Taxonomy" id="2212470"/>
    <lineage>
        <taxon>Bacteria</taxon>
        <taxon>Candidatus Eiseniibacteriota</taxon>
    </lineage>
</organism>
<evidence type="ECO:0000259" key="2">
    <source>
        <dbReference type="Pfam" id="PF03703"/>
    </source>
</evidence>